<dbReference type="EMBL" id="NBVN01000007">
    <property type="protein sequence ID" value="PUA31710.1"/>
    <property type="molecule type" value="Genomic_DNA"/>
</dbReference>
<reference evidence="1 2" key="1">
    <citation type="journal article" date="2018" name="Syst. Appl. Microbiol.">
        <title>A new symbiotic nanoarchaeote (Candidatus Nanoclepta minutus) and its host (Zestosphaera tikiterensis gen. nov., sp. nov.) from a New Zealand hot spring.</title>
        <authorList>
            <person name="St John E."/>
            <person name="Liu Y."/>
            <person name="Podar M."/>
            <person name="Stott M.B."/>
            <person name="Meneghin J."/>
            <person name="Chen Z."/>
            <person name="Lagutin K."/>
            <person name="Mitchell K."/>
            <person name="Reysenbach A.L."/>
        </authorList>
    </citation>
    <scope>NUCLEOTIDE SEQUENCE [LARGE SCALE GENOMIC DNA]</scope>
    <source>
        <strain evidence="1">NZ3</strain>
    </source>
</reference>
<gene>
    <name evidence="1" type="ORF">B7O98_08790</name>
</gene>
<organism evidence="1 2">
    <name type="scientific">Zestosphaera tikiterensis</name>
    <dbReference type="NCBI Taxonomy" id="1973259"/>
    <lineage>
        <taxon>Archaea</taxon>
        <taxon>Thermoproteota</taxon>
        <taxon>Thermoprotei</taxon>
        <taxon>Desulfurococcales</taxon>
        <taxon>Desulfurococcaceae</taxon>
        <taxon>Zestosphaera</taxon>
    </lineage>
</organism>
<dbReference type="AlphaFoldDB" id="A0A2R7Y2F9"/>
<evidence type="ECO:0000313" key="2">
    <source>
        <dbReference type="Proteomes" id="UP000244093"/>
    </source>
</evidence>
<accession>A0A2R7Y2F9</accession>
<name>A0A2R7Y2F9_9CREN</name>
<comment type="caution">
    <text evidence="1">The sequence shown here is derived from an EMBL/GenBank/DDBJ whole genome shotgun (WGS) entry which is preliminary data.</text>
</comment>
<dbReference type="Proteomes" id="UP000244093">
    <property type="component" value="Unassembled WGS sequence"/>
</dbReference>
<sequence>MSTRFDVGNYVGEGVGRRTHATEDPLEEARRLYREKGISYTLWWFIREIWARRRHAVKFEDLFRLHQYIAGARSKNSTRKALKRLEEYGLIENLGDGYYKPLIMDQAIVEGSIDFSRIRTRDQVLRNRKDAVETSMQLKDMPRELMPVVKEAQKLIERGDKWKAVDLIAHTLLPIRKTGVLIARKDDLFLYYERKTDKMHMIRSWRLTALLDFLGIKDEVLVAHRHSEADGIIRKLFGSHDNARRLHYLLKERGWFEYPAENYFYRIFENPMTHDWWISVYKLNRETDRMEEDLRVEVGRSAITGIQVKAGTIVTREHIKKENEDTYFRRTKGWI</sequence>
<evidence type="ECO:0000313" key="1">
    <source>
        <dbReference type="EMBL" id="PUA31710.1"/>
    </source>
</evidence>
<protein>
    <submittedName>
        <fullName evidence="1">Uncharacterized protein</fullName>
    </submittedName>
</protein>
<proteinExistence type="predicted"/>